<organism evidence="1 2">
    <name type="scientific">Dysosmobacter acutus</name>
    <dbReference type="NCBI Taxonomy" id="2841504"/>
    <lineage>
        <taxon>Bacteria</taxon>
        <taxon>Bacillati</taxon>
        <taxon>Bacillota</taxon>
        <taxon>Clostridia</taxon>
        <taxon>Eubacteriales</taxon>
        <taxon>Oscillospiraceae</taxon>
        <taxon>Dysosmobacter</taxon>
    </lineage>
</organism>
<dbReference type="EMBL" id="JAHLQN010000001">
    <property type="protein sequence ID" value="MBU5626342.1"/>
    <property type="molecule type" value="Genomic_DNA"/>
</dbReference>
<comment type="caution">
    <text evidence="1">The sequence shown here is derived from an EMBL/GenBank/DDBJ whole genome shotgun (WGS) entry which is preliminary data.</text>
</comment>
<reference evidence="1 2" key="1">
    <citation type="submission" date="2021-06" db="EMBL/GenBank/DDBJ databases">
        <authorList>
            <person name="Sun Q."/>
            <person name="Li D."/>
        </authorList>
    </citation>
    <scope>NUCLEOTIDE SEQUENCE [LARGE SCALE GENOMIC DNA]</scope>
    <source>
        <strain evidence="1 2">MSJ-2</strain>
    </source>
</reference>
<dbReference type="RefSeq" id="WP_216631842.1">
    <property type="nucleotide sequence ID" value="NZ_JAHLQN010000001.1"/>
</dbReference>
<evidence type="ECO:0000313" key="1">
    <source>
        <dbReference type="EMBL" id="MBU5626342.1"/>
    </source>
</evidence>
<dbReference type="Proteomes" id="UP000787672">
    <property type="component" value="Unassembled WGS sequence"/>
</dbReference>
<name>A0ABS6F7T1_9FIRM</name>
<evidence type="ECO:0000313" key="2">
    <source>
        <dbReference type="Proteomes" id="UP000787672"/>
    </source>
</evidence>
<accession>A0ABS6F7T1</accession>
<keyword evidence="2" id="KW-1185">Reference proteome</keyword>
<gene>
    <name evidence="1" type="ORF">KQI82_05320</name>
</gene>
<sequence>MKEINIQFHKTRPQNPFDDGAKARLHRMGLLRIDGSVDEATLGALSRAYSGLLFDDLCDTCQNSCEITEILRRLYEAAEQAEPRQKFLLICLQYDALSQPLPNPIWWISGDSELAGDFAERFICHLKKLSKAMEVTEP</sequence>
<protein>
    <submittedName>
        <fullName evidence="1">Uncharacterized protein</fullName>
    </submittedName>
</protein>
<proteinExistence type="predicted"/>